<dbReference type="Gene3D" id="1.10.10.10">
    <property type="entry name" value="Winged helix-like DNA-binding domain superfamily/Winged helix DNA-binding domain"/>
    <property type="match status" value="1"/>
</dbReference>
<dbReference type="InterPro" id="IPR009057">
    <property type="entry name" value="Homeodomain-like_sf"/>
</dbReference>
<protein>
    <recommendedName>
        <fullName evidence="2">Sleeping Beauty transposase HTH domain-containing protein</fullName>
    </recommendedName>
</protein>
<proteinExistence type="predicted"/>
<gene>
    <name evidence="3" type="ORF">RIMI_LOCUS7785767</name>
</gene>
<accession>A0ABN9LCR5</accession>
<feature type="domain" description="Sleeping Beauty transposase HTH" evidence="2">
    <location>
        <begin position="208"/>
        <end position="259"/>
    </location>
</feature>
<comment type="caution">
    <text evidence="3">The sequence shown here is derived from an EMBL/GenBank/DDBJ whole genome shotgun (WGS) entry which is preliminary data.</text>
</comment>
<sequence length="264" mass="30200">MSNTATAERCRSDPVTYLSFSLVVAPWKNIAGIVAFAVKHDDTRRPDDQIKFWPSSFDQRCHSRILIAAACQTQRDRYPGRCNVTDRYRSRSKVAQCEEQRHSITAAVNRRQGNQSTAQEDKRKSCLLGELKGIFGVWDETSHGNCSRGNDRTKPRKKSEQQQTRNGNWQVPLDVREFKATASANNERQYESLGYRRLNQSDSNLYNMGKTKELSKDVRDKIIDLHKAGMSYKTICKTLGEKETTVGAKVRKWKKCKMTLSISI</sequence>
<name>A0ABN9LCR5_9NEOB</name>
<evidence type="ECO:0000259" key="2">
    <source>
        <dbReference type="Pfam" id="PF25787"/>
    </source>
</evidence>
<evidence type="ECO:0000256" key="1">
    <source>
        <dbReference type="SAM" id="MobiDB-lite"/>
    </source>
</evidence>
<evidence type="ECO:0000313" key="3">
    <source>
        <dbReference type="EMBL" id="CAJ0938749.1"/>
    </source>
</evidence>
<evidence type="ECO:0000313" key="4">
    <source>
        <dbReference type="Proteomes" id="UP001176940"/>
    </source>
</evidence>
<feature type="region of interest" description="Disordered" evidence="1">
    <location>
        <begin position="144"/>
        <end position="172"/>
    </location>
</feature>
<dbReference type="InterPro" id="IPR036388">
    <property type="entry name" value="WH-like_DNA-bd_sf"/>
</dbReference>
<organism evidence="3 4">
    <name type="scientific">Ranitomeya imitator</name>
    <name type="common">mimic poison frog</name>
    <dbReference type="NCBI Taxonomy" id="111125"/>
    <lineage>
        <taxon>Eukaryota</taxon>
        <taxon>Metazoa</taxon>
        <taxon>Chordata</taxon>
        <taxon>Craniata</taxon>
        <taxon>Vertebrata</taxon>
        <taxon>Euteleostomi</taxon>
        <taxon>Amphibia</taxon>
        <taxon>Batrachia</taxon>
        <taxon>Anura</taxon>
        <taxon>Neobatrachia</taxon>
        <taxon>Hyloidea</taxon>
        <taxon>Dendrobatidae</taxon>
        <taxon>Dendrobatinae</taxon>
        <taxon>Ranitomeya</taxon>
    </lineage>
</organism>
<dbReference type="EMBL" id="CAUEEQ010014977">
    <property type="protein sequence ID" value="CAJ0938749.1"/>
    <property type="molecule type" value="Genomic_DNA"/>
</dbReference>
<reference evidence="3" key="1">
    <citation type="submission" date="2023-07" db="EMBL/GenBank/DDBJ databases">
        <authorList>
            <person name="Stuckert A."/>
        </authorList>
    </citation>
    <scope>NUCLEOTIDE SEQUENCE</scope>
</reference>
<dbReference type="SUPFAM" id="SSF46689">
    <property type="entry name" value="Homeodomain-like"/>
    <property type="match status" value="1"/>
</dbReference>
<keyword evidence="4" id="KW-1185">Reference proteome</keyword>
<dbReference type="InterPro" id="IPR057667">
    <property type="entry name" value="HTH_SB"/>
</dbReference>
<dbReference type="Pfam" id="PF25787">
    <property type="entry name" value="HTH_SB"/>
    <property type="match status" value="1"/>
</dbReference>
<dbReference type="Proteomes" id="UP001176940">
    <property type="component" value="Unassembled WGS sequence"/>
</dbReference>